<dbReference type="Gene3D" id="3.40.50.150">
    <property type="entry name" value="Vaccinia Virus protein VP39"/>
    <property type="match status" value="1"/>
</dbReference>
<evidence type="ECO:0000256" key="3">
    <source>
        <dbReference type="SAM" id="MobiDB-lite"/>
    </source>
</evidence>
<keyword evidence="1 4" id="KW-0489">Methyltransferase</keyword>
<evidence type="ECO:0000313" key="4">
    <source>
        <dbReference type="EMBL" id="HJF85281.1"/>
    </source>
</evidence>
<feature type="region of interest" description="Disordered" evidence="3">
    <location>
        <begin position="1"/>
        <end position="23"/>
    </location>
</feature>
<evidence type="ECO:0000313" key="5">
    <source>
        <dbReference type="Proteomes" id="UP000780768"/>
    </source>
</evidence>
<name>A0A921HNZ1_9FIRM</name>
<protein>
    <submittedName>
        <fullName evidence="4">16S rRNA (Guanine(966)-N(2))-methyltransferase RsmD</fullName>
        <ecNumber evidence="4">2.1.1.171</ecNumber>
    </submittedName>
</protein>
<comment type="caution">
    <text evidence="4">The sequence shown here is derived from an EMBL/GenBank/DDBJ whole genome shotgun (WGS) entry which is preliminary data.</text>
</comment>
<evidence type="ECO:0000256" key="1">
    <source>
        <dbReference type="ARBA" id="ARBA00022603"/>
    </source>
</evidence>
<reference evidence="4" key="1">
    <citation type="journal article" date="2021" name="PeerJ">
        <title>Extensive microbial diversity within the chicken gut microbiome revealed by metagenomics and culture.</title>
        <authorList>
            <person name="Gilroy R."/>
            <person name="Ravi A."/>
            <person name="Getino M."/>
            <person name="Pursley I."/>
            <person name="Horton D.L."/>
            <person name="Alikhan N.F."/>
            <person name="Baker D."/>
            <person name="Gharbi K."/>
            <person name="Hall N."/>
            <person name="Watson M."/>
            <person name="Adriaenssens E.M."/>
            <person name="Foster-Nyarko E."/>
            <person name="Jarju S."/>
            <person name="Secka A."/>
            <person name="Antonio M."/>
            <person name="Oren A."/>
            <person name="Chaudhuri R.R."/>
            <person name="La Ragione R."/>
            <person name="Hildebrand F."/>
            <person name="Pallen M.J."/>
        </authorList>
    </citation>
    <scope>NUCLEOTIDE SEQUENCE</scope>
    <source>
        <strain evidence="4">7318</strain>
    </source>
</reference>
<dbReference type="InterPro" id="IPR002052">
    <property type="entry name" value="DNA_methylase_N6_adenine_CS"/>
</dbReference>
<dbReference type="EMBL" id="DYVR01000176">
    <property type="protein sequence ID" value="HJF85281.1"/>
    <property type="molecule type" value="Genomic_DNA"/>
</dbReference>
<dbReference type="Pfam" id="PF03602">
    <property type="entry name" value="Cons_hypoth95"/>
    <property type="match status" value="1"/>
</dbReference>
<dbReference type="InterPro" id="IPR029063">
    <property type="entry name" value="SAM-dependent_MTases_sf"/>
</dbReference>
<dbReference type="CDD" id="cd02440">
    <property type="entry name" value="AdoMet_MTases"/>
    <property type="match status" value="1"/>
</dbReference>
<organism evidence="4 5">
    <name type="scientific">Megamonas hypermegale</name>
    <dbReference type="NCBI Taxonomy" id="158847"/>
    <lineage>
        <taxon>Bacteria</taxon>
        <taxon>Bacillati</taxon>
        <taxon>Bacillota</taxon>
        <taxon>Negativicutes</taxon>
        <taxon>Selenomonadales</taxon>
        <taxon>Selenomonadaceae</taxon>
        <taxon>Megamonas</taxon>
    </lineage>
</organism>
<dbReference type="GO" id="GO:0003676">
    <property type="term" value="F:nucleic acid binding"/>
    <property type="evidence" value="ECO:0007669"/>
    <property type="project" value="InterPro"/>
</dbReference>
<accession>A0A921HNZ1</accession>
<dbReference type="NCBIfam" id="TIGR00095">
    <property type="entry name" value="16S rRNA (guanine(966)-N(2))-methyltransferase RsmD"/>
    <property type="match status" value="1"/>
</dbReference>
<dbReference type="GO" id="GO:0052913">
    <property type="term" value="F:16S rRNA (guanine(966)-N(2))-methyltransferase activity"/>
    <property type="evidence" value="ECO:0007669"/>
    <property type="project" value="UniProtKB-EC"/>
</dbReference>
<reference evidence="4" key="2">
    <citation type="submission" date="2021-09" db="EMBL/GenBank/DDBJ databases">
        <authorList>
            <person name="Gilroy R."/>
        </authorList>
    </citation>
    <scope>NUCLEOTIDE SEQUENCE</scope>
    <source>
        <strain evidence="4">7318</strain>
    </source>
</reference>
<dbReference type="EC" id="2.1.1.171" evidence="4"/>
<dbReference type="PIRSF" id="PIRSF004553">
    <property type="entry name" value="CHP00095"/>
    <property type="match status" value="1"/>
</dbReference>
<dbReference type="PANTHER" id="PTHR43542">
    <property type="entry name" value="METHYLTRANSFERASE"/>
    <property type="match status" value="1"/>
</dbReference>
<dbReference type="SUPFAM" id="SSF53335">
    <property type="entry name" value="S-adenosyl-L-methionine-dependent methyltransferases"/>
    <property type="match status" value="1"/>
</dbReference>
<keyword evidence="2 4" id="KW-0808">Transferase</keyword>
<proteinExistence type="predicted"/>
<evidence type="ECO:0000256" key="2">
    <source>
        <dbReference type="ARBA" id="ARBA00022679"/>
    </source>
</evidence>
<dbReference type="PROSITE" id="PS00092">
    <property type="entry name" value="N6_MTASE"/>
    <property type="match status" value="1"/>
</dbReference>
<dbReference type="Proteomes" id="UP000780768">
    <property type="component" value="Unassembled WGS sequence"/>
</dbReference>
<dbReference type="InterPro" id="IPR004398">
    <property type="entry name" value="RNA_MeTrfase_RsmD"/>
</dbReference>
<sequence length="189" mass="21132">MRIITGSARGAKLKAPKGQNTRPTADRIKESLFNILGAFVYDKKVLDMFSGTGNLALEALSRGACHAVMVDTAQESIAAIKFNAQHTKLLDKAEILKTDIFAAVKKFHQKKLKFDIIFCDPPYHKNLCLQSLKILHEYPVLNSGGLIIMEHAAEDVLPDSYEEFSLLRRQKYGSTTQISIYKTTVKSEE</sequence>
<dbReference type="AlphaFoldDB" id="A0A921HNZ1"/>
<dbReference type="PANTHER" id="PTHR43542:SF1">
    <property type="entry name" value="METHYLTRANSFERASE"/>
    <property type="match status" value="1"/>
</dbReference>
<gene>
    <name evidence="4" type="primary">rsmD</name>
    <name evidence="4" type="ORF">K8V65_06440</name>
</gene>